<reference evidence="3" key="1">
    <citation type="submission" date="2024-04" db="EMBL/GenBank/DDBJ databases">
        <title>Salinicola lusitanus LLJ914,a marine bacterium isolated from the Okinawa Trough.</title>
        <authorList>
            <person name="Li J."/>
        </authorList>
    </citation>
    <scope>NUCLEOTIDE SEQUENCE [LARGE SCALE GENOMIC DNA]</scope>
</reference>
<evidence type="ECO:0000313" key="2">
    <source>
        <dbReference type="EMBL" id="KAK7912372.1"/>
    </source>
</evidence>
<dbReference type="AlphaFoldDB" id="A0AAW0P1M8"/>
<keyword evidence="3" id="KW-1185">Reference proteome</keyword>
<feature type="compositionally biased region" description="Low complexity" evidence="1">
    <location>
        <begin position="43"/>
        <end position="53"/>
    </location>
</feature>
<organism evidence="2 3">
    <name type="scientific">Mugilogobius chulae</name>
    <name type="common">yellowstripe goby</name>
    <dbReference type="NCBI Taxonomy" id="88201"/>
    <lineage>
        <taxon>Eukaryota</taxon>
        <taxon>Metazoa</taxon>
        <taxon>Chordata</taxon>
        <taxon>Craniata</taxon>
        <taxon>Vertebrata</taxon>
        <taxon>Euteleostomi</taxon>
        <taxon>Actinopterygii</taxon>
        <taxon>Neopterygii</taxon>
        <taxon>Teleostei</taxon>
        <taxon>Neoteleostei</taxon>
        <taxon>Acanthomorphata</taxon>
        <taxon>Gobiaria</taxon>
        <taxon>Gobiiformes</taxon>
        <taxon>Gobioidei</taxon>
        <taxon>Gobiidae</taxon>
        <taxon>Gobionellinae</taxon>
        <taxon>Mugilogobius</taxon>
    </lineage>
</organism>
<proteinExistence type="predicted"/>
<protein>
    <submittedName>
        <fullName evidence="2">Uncharacterized protein</fullName>
    </submittedName>
</protein>
<accession>A0AAW0P1M8</accession>
<dbReference type="EMBL" id="JBBPFD010000009">
    <property type="protein sequence ID" value="KAK7912372.1"/>
    <property type="molecule type" value="Genomic_DNA"/>
</dbReference>
<gene>
    <name evidence="2" type="ORF">WMY93_012583</name>
</gene>
<evidence type="ECO:0000313" key="3">
    <source>
        <dbReference type="Proteomes" id="UP001460270"/>
    </source>
</evidence>
<feature type="region of interest" description="Disordered" evidence="1">
    <location>
        <begin position="32"/>
        <end position="67"/>
    </location>
</feature>
<evidence type="ECO:0000256" key="1">
    <source>
        <dbReference type="SAM" id="MobiDB-lite"/>
    </source>
</evidence>
<name>A0AAW0P1M8_9GOBI</name>
<sequence>MTTERGATGGAEPQPGLVVLLLFLLKPSSKQQTAPQPLHFRQHSSSHQSSHHSVTIPGQQRSRSRPGASTVKESLLVFIIVESILLFICSELQLSSLFCKYEP</sequence>
<dbReference type="Proteomes" id="UP001460270">
    <property type="component" value="Unassembled WGS sequence"/>
</dbReference>
<comment type="caution">
    <text evidence="2">The sequence shown here is derived from an EMBL/GenBank/DDBJ whole genome shotgun (WGS) entry which is preliminary data.</text>
</comment>